<accession>A0A095TR91</accession>
<feature type="transmembrane region" description="Helical" evidence="1">
    <location>
        <begin position="91"/>
        <end position="111"/>
    </location>
</feature>
<reference evidence="2" key="1">
    <citation type="submission" date="2014-12" db="EMBL/GenBank/DDBJ databases">
        <title>The draft genome of the Tatumella morbirosei type strain, LMG23360T isolated from pineapple rot.</title>
        <authorList>
            <person name="Smits T.H."/>
            <person name="Palmer M."/>
            <person name="Venter S.N."/>
            <person name="Duffy B."/>
            <person name="Steenkamp E.T."/>
            <person name="Chan W.Y."/>
            <person name="Coutinho T.A."/>
            <person name="Coetzee M.P."/>
            <person name="De Maayer P."/>
        </authorList>
    </citation>
    <scope>NUCLEOTIDE SEQUENCE [LARGE SCALE GENOMIC DNA]</scope>
    <source>
        <strain evidence="2">LMG 23360</strain>
    </source>
</reference>
<organism evidence="2 3">
    <name type="scientific">Tatumella morbirosei</name>
    <dbReference type="NCBI Taxonomy" id="642227"/>
    <lineage>
        <taxon>Bacteria</taxon>
        <taxon>Pseudomonadati</taxon>
        <taxon>Pseudomonadota</taxon>
        <taxon>Gammaproteobacteria</taxon>
        <taxon>Enterobacterales</taxon>
        <taxon>Erwiniaceae</taxon>
        <taxon>Tatumella</taxon>
    </lineage>
</organism>
<gene>
    <name evidence="2" type="ORF">HA49_01995</name>
</gene>
<comment type="caution">
    <text evidence="2">The sequence shown here is derived from an EMBL/GenBank/DDBJ whole genome shotgun (WGS) entry which is preliminary data.</text>
</comment>
<evidence type="ECO:0000313" key="2">
    <source>
        <dbReference type="EMBL" id="KGD79381.1"/>
    </source>
</evidence>
<keyword evidence="3" id="KW-1185">Reference proteome</keyword>
<evidence type="ECO:0000256" key="1">
    <source>
        <dbReference type="SAM" id="Phobius"/>
    </source>
</evidence>
<protein>
    <submittedName>
        <fullName evidence="2">Uncharacterized protein</fullName>
    </submittedName>
</protein>
<name>A0A095TR91_9GAMM</name>
<keyword evidence="1" id="KW-0472">Membrane</keyword>
<evidence type="ECO:0000313" key="3">
    <source>
        <dbReference type="Proteomes" id="UP000029577"/>
    </source>
</evidence>
<keyword evidence="1" id="KW-1133">Transmembrane helix</keyword>
<keyword evidence="1" id="KW-0812">Transmembrane</keyword>
<dbReference type="RefSeq" id="WP_038016239.1">
    <property type="nucleotide sequence ID" value="NZ_JPKR02000005.1"/>
</dbReference>
<dbReference type="EMBL" id="JPKR02000005">
    <property type="protein sequence ID" value="KGD79381.1"/>
    <property type="molecule type" value="Genomic_DNA"/>
</dbReference>
<dbReference type="Proteomes" id="UP000029577">
    <property type="component" value="Unassembled WGS sequence"/>
</dbReference>
<feature type="transmembrane region" description="Helical" evidence="1">
    <location>
        <begin position="21"/>
        <end position="44"/>
    </location>
</feature>
<feature type="transmembrane region" description="Helical" evidence="1">
    <location>
        <begin position="64"/>
        <end position="84"/>
    </location>
</feature>
<feature type="transmembrane region" description="Helical" evidence="1">
    <location>
        <begin position="142"/>
        <end position="161"/>
    </location>
</feature>
<dbReference type="AlphaFoldDB" id="A0A095TR91"/>
<proteinExistence type="predicted"/>
<sequence>MDSSKGLNIKLVSKKEFYIGAVFFVLLLIGFYGLTSVNFMGGTVKFNMSGVMGYVNSGTPNGGSGLYGLLLIVALFSPLAPAFINDRRSFLAGFLPVIITLIVMWCIHHQIATMKEQAQNAFSALSGRSNQSNPFADSFNDMITYGFGIYFNLIISILLAIRSYFKYKK</sequence>